<sequence>SSPQAPLVSSMKPGSGSWTPSAWVVGEGGVAPARRARWGVLQAPCLCWMKARMWARGKDWLHCPQVRRSRSSPGPGTRRGGGGGGGGGGGRGAWSSSASRRNQKGSFSGRILGLKLGAVEGSRDRGRDPPGAAAALKPEQEGAHLRRQQKKRLHFRRSGKQAGCFQSVSFACAF</sequence>
<reference evidence="2" key="1">
    <citation type="journal article" date="2004" name="Nature">
        <title>Genome duplication in the teleost fish Tetraodon nigroviridis reveals the early vertebrate proto-karyotype.</title>
        <authorList>
            <person name="Jaillon O."/>
            <person name="Aury J.-M."/>
            <person name="Brunet F."/>
            <person name="Petit J.-L."/>
            <person name="Stange-Thomann N."/>
            <person name="Mauceli E."/>
            <person name="Bouneau L."/>
            <person name="Fischer C."/>
            <person name="Ozouf-Costaz C."/>
            <person name="Bernot A."/>
            <person name="Nicaud S."/>
            <person name="Jaffe D."/>
            <person name="Fisher S."/>
            <person name="Lutfalla G."/>
            <person name="Dossat C."/>
            <person name="Segurens B."/>
            <person name="Dasilva C."/>
            <person name="Salanoubat M."/>
            <person name="Levy M."/>
            <person name="Boudet N."/>
            <person name="Castellano S."/>
            <person name="Anthouard V."/>
            <person name="Jubin C."/>
            <person name="Castelli V."/>
            <person name="Katinka M."/>
            <person name="Vacherie B."/>
            <person name="Biemont C."/>
            <person name="Skalli Z."/>
            <person name="Cattolico L."/>
            <person name="Poulain J."/>
            <person name="De Berardinis V."/>
            <person name="Cruaud C."/>
            <person name="Duprat S."/>
            <person name="Brottier P."/>
            <person name="Coutanceau J.-P."/>
            <person name="Gouzy J."/>
            <person name="Parra G."/>
            <person name="Lardier G."/>
            <person name="Chapple C."/>
            <person name="McKernan K.J."/>
            <person name="McEwan P."/>
            <person name="Bosak S."/>
            <person name="Kellis M."/>
            <person name="Volff J.-N."/>
            <person name="Guigo R."/>
            <person name="Zody M.C."/>
            <person name="Mesirov J."/>
            <person name="Lindblad-Toh K."/>
            <person name="Birren B."/>
            <person name="Nusbaum C."/>
            <person name="Kahn D."/>
            <person name="Robinson-Rechavi M."/>
            <person name="Laudet V."/>
            <person name="Schachter V."/>
            <person name="Quetier F."/>
            <person name="Saurin W."/>
            <person name="Scarpelli C."/>
            <person name="Wincker P."/>
            <person name="Lander E.S."/>
            <person name="Weissenbach J."/>
            <person name="Roest Crollius H."/>
        </authorList>
    </citation>
    <scope>NUCLEOTIDE SEQUENCE [LARGE SCALE GENOMIC DNA]</scope>
</reference>
<dbReference type="EMBL" id="CAAE01007787">
    <property type="protein sequence ID" value="CAF90804.1"/>
    <property type="molecule type" value="Genomic_DNA"/>
</dbReference>
<dbReference type="AlphaFoldDB" id="Q4T8H8"/>
<evidence type="ECO:0000256" key="1">
    <source>
        <dbReference type="SAM" id="MobiDB-lite"/>
    </source>
</evidence>
<comment type="caution">
    <text evidence="2">The sequence shown here is derived from an EMBL/GenBank/DDBJ whole genome shotgun (WGS) entry which is preliminary data.</text>
</comment>
<organism evidence="2">
    <name type="scientific">Tetraodon nigroviridis</name>
    <name type="common">Spotted green pufferfish</name>
    <name type="synonym">Chelonodon nigroviridis</name>
    <dbReference type="NCBI Taxonomy" id="99883"/>
    <lineage>
        <taxon>Eukaryota</taxon>
        <taxon>Metazoa</taxon>
        <taxon>Chordata</taxon>
        <taxon>Craniata</taxon>
        <taxon>Vertebrata</taxon>
        <taxon>Euteleostomi</taxon>
        <taxon>Actinopterygii</taxon>
        <taxon>Neopterygii</taxon>
        <taxon>Teleostei</taxon>
        <taxon>Neoteleostei</taxon>
        <taxon>Acanthomorphata</taxon>
        <taxon>Eupercaria</taxon>
        <taxon>Tetraodontiformes</taxon>
        <taxon>Tetradontoidea</taxon>
        <taxon>Tetraodontidae</taxon>
        <taxon>Tetraodon</taxon>
    </lineage>
</organism>
<evidence type="ECO:0000313" key="2">
    <source>
        <dbReference type="EMBL" id="CAF90804.1"/>
    </source>
</evidence>
<feature type="region of interest" description="Disordered" evidence="1">
    <location>
        <begin position="65"/>
        <end position="159"/>
    </location>
</feature>
<feature type="compositionally biased region" description="Basic residues" evidence="1">
    <location>
        <begin position="145"/>
        <end position="159"/>
    </location>
</feature>
<reference evidence="2" key="2">
    <citation type="submission" date="2004-02" db="EMBL/GenBank/DDBJ databases">
        <authorList>
            <consortium name="Genoscope"/>
            <consortium name="Whitehead Institute Centre for Genome Research"/>
        </authorList>
    </citation>
    <scope>NUCLEOTIDE SEQUENCE</scope>
</reference>
<protein>
    <submittedName>
        <fullName evidence="2">(spotted green pufferfish) hypothetical protein</fullName>
    </submittedName>
</protein>
<dbReference type="KEGG" id="tng:GSTEN00005223G001"/>
<name>Q4T8H8_TETNG</name>
<gene>
    <name evidence="2" type="ORF">GSTENG00005223001</name>
</gene>
<accession>Q4T8H8</accession>
<proteinExistence type="predicted"/>
<feature type="compositionally biased region" description="Gly residues" evidence="1">
    <location>
        <begin position="77"/>
        <end position="92"/>
    </location>
</feature>
<feature type="non-terminal residue" evidence="2">
    <location>
        <position position="1"/>
    </location>
</feature>